<keyword evidence="8" id="KW-0472">Membrane</keyword>
<dbReference type="EMBL" id="MU853420">
    <property type="protein sequence ID" value="KAK4132031.1"/>
    <property type="molecule type" value="Genomic_DNA"/>
</dbReference>
<accession>A0AAN6UI20</accession>
<evidence type="ECO:0000256" key="5">
    <source>
        <dbReference type="ARBA" id="ARBA00022490"/>
    </source>
</evidence>
<keyword evidence="4" id="KW-0813">Transport</keyword>
<evidence type="ECO:0000256" key="2">
    <source>
        <dbReference type="ARBA" id="ARBA00004496"/>
    </source>
</evidence>
<feature type="region of interest" description="Disordered" evidence="9">
    <location>
        <begin position="159"/>
        <end position="353"/>
    </location>
</feature>
<keyword evidence="13" id="KW-1185">Reference proteome</keyword>
<gene>
    <name evidence="12" type="ORF">BT67DRAFT_133338</name>
</gene>
<feature type="domain" description="Vta1/callose synthase N-terminal" evidence="10">
    <location>
        <begin position="16"/>
        <end position="159"/>
    </location>
</feature>
<dbReference type="InterPro" id="IPR041212">
    <property type="entry name" value="Vta1_C"/>
</dbReference>
<dbReference type="GO" id="GO:0005771">
    <property type="term" value="C:multivesicular body"/>
    <property type="evidence" value="ECO:0007669"/>
    <property type="project" value="TreeGrafter"/>
</dbReference>
<evidence type="ECO:0000256" key="6">
    <source>
        <dbReference type="ARBA" id="ARBA00022753"/>
    </source>
</evidence>
<reference evidence="12" key="2">
    <citation type="submission" date="2023-05" db="EMBL/GenBank/DDBJ databases">
        <authorList>
            <consortium name="Lawrence Berkeley National Laboratory"/>
            <person name="Steindorff A."/>
            <person name="Hensen N."/>
            <person name="Bonometti L."/>
            <person name="Westerberg I."/>
            <person name="Brannstrom I.O."/>
            <person name="Guillou S."/>
            <person name="Cros-Aarteil S."/>
            <person name="Calhoun S."/>
            <person name="Haridas S."/>
            <person name="Kuo A."/>
            <person name="Mondo S."/>
            <person name="Pangilinan J."/>
            <person name="Riley R."/>
            <person name="Labutti K."/>
            <person name="Andreopoulos B."/>
            <person name="Lipzen A."/>
            <person name="Chen C."/>
            <person name="Yanf M."/>
            <person name="Daum C."/>
            <person name="Ng V."/>
            <person name="Clum A."/>
            <person name="Ohm R."/>
            <person name="Martin F."/>
            <person name="Silar P."/>
            <person name="Natvig D."/>
            <person name="Lalanne C."/>
            <person name="Gautier V."/>
            <person name="Ament-Velasquez S.L."/>
            <person name="Kruys A."/>
            <person name="Hutchinson M.I."/>
            <person name="Powell A.J."/>
            <person name="Barry K."/>
            <person name="Miller A.N."/>
            <person name="Grigoriev I.V."/>
            <person name="Debuchy R."/>
            <person name="Gladieux P."/>
            <person name="Thoren M.H."/>
            <person name="Johannesson H."/>
        </authorList>
    </citation>
    <scope>NUCLEOTIDE SEQUENCE</scope>
    <source>
        <strain evidence="12">CBS 123565</strain>
    </source>
</reference>
<comment type="subcellular location">
    <subcellularLocation>
        <location evidence="2">Cytoplasm</location>
    </subcellularLocation>
    <subcellularLocation>
        <location evidence="1">Endosome membrane</location>
        <topology evidence="1">Peripheral membrane protein</topology>
    </subcellularLocation>
</comment>
<dbReference type="Gene3D" id="1.25.40.270">
    <property type="entry name" value="Vacuolar protein sorting-associated protein vta1"/>
    <property type="match status" value="1"/>
</dbReference>
<evidence type="ECO:0000256" key="1">
    <source>
        <dbReference type="ARBA" id="ARBA00004481"/>
    </source>
</evidence>
<name>A0AAN6UI20_9PEZI</name>
<evidence type="ECO:0000256" key="3">
    <source>
        <dbReference type="ARBA" id="ARBA00007895"/>
    </source>
</evidence>
<dbReference type="GO" id="GO:0032511">
    <property type="term" value="P:late endosome to vacuole transport via multivesicular body sorting pathway"/>
    <property type="evidence" value="ECO:0007669"/>
    <property type="project" value="InterPro"/>
</dbReference>
<keyword evidence="6" id="KW-0967">Endosome</keyword>
<evidence type="ECO:0000256" key="8">
    <source>
        <dbReference type="ARBA" id="ARBA00023136"/>
    </source>
</evidence>
<evidence type="ECO:0000259" key="10">
    <source>
        <dbReference type="Pfam" id="PF04652"/>
    </source>
</evidence>
<dbReference type="GO" id="GO:0010008">
    <property type="term" value="C:endosome membrane"/>
    <property type="evidence" value="ECO:0007669"/>
    <property type="project" value="UniProtKB-SubCell"/>
</dbReference>
<dbReference type="InterPro" id="IPR023175">
    <property type="entry name" value="Vta1/CALS_N_sf"/>
</dbReference>
<dbReference type="Pfam" id="PF04652">
    <property type="entry name" value="Vta1"/>
    <property type="match status" value="1"/>
</dbReference>
<feature type="domain" description="Vta1 C-terminal" evidence="11">
    <location>
        <begin position="387"/>
        <end position="421"/>
    </location>
</feature>
<keyword evidence="5" id="KW-0963">Cytoplasm</keyword>
<reference evidence="12" key="1">
    <citation type="journal article" date="2023" name="Mol. Phylogenet. Evol.">
        <title>Genome-scale phylogeny and comparative genomics of the fungal order Sordariales.</title>
        <authorList>
            <person name="Hensen N."/>
            <person name="Bonometti L."/>
            <person name="Westerberg I."/>
            <person name="Brannstrom I.O."/>
            <person name="Guillou S."/>
            <person name="Cros-Aarteil S."/>
            <person name="Calhoun S."/>
            <person name="Haridas S."/>
            <person name="Kuo A."/>
            <person name="Mondo S."/>
            <person name="Pangilinan J."/>
            <person name="Riley R."/>
            <person name="LaButti K."/>
            <person name="Andreopoulos B."/>
            <person name="Lipzen A."/>
            <person name="Chen C."/>
            <person name="Yan M."/>
            <person name="Daum C."/>
            <person name="Ng V."/>
            <person name="Clum A."/>
            <person name="Steindorff A."/>
            <person name="Ohm R.A."/>
            <person name="Martin F."/>
            <person name="Silar P."/>
            <person name="Natvig D.O."/>
            <person name="Lalanne C."/>
            <person name="Gautier V."/>
            <person name="Ament-Velasquez S.L."/>
            <person name="Kruys A."/>
            <person name="Hutchinson M.I."/>
            <person name="Powell A.J."/>
            <person name="Barry K."/>
            <person name="Miller A.N."/>
            <person name="Grigoriev I.V."/>
            <person name="Debuchy R."/>
            <person name="Gladieux P."/>
            <person name="Hiltunen Thoren M."/>
            <person name="Johannesson H."/>
        </authorList>
    </citation>
    <scope>NUCLEOTIDE SEQUENCE</scope>
    <source>
        <strain evidence="12">CBS 123565</strain>
    </source>
</reference>
<proteinExistence type="inferred from homology"/>
<sequence>MADSIPTALRQADTNIWKCATKAAQLQAVKPIMAYWCEYWAVNQILAKQLHTADEDILRYTMNLMDKLEQTKTEYAHEDAVVDDIAGQAYVEQFAQDTLDRAERVVKANRVTQQTATTFDAAATFFHVANIWGPVDQETQQKIKYAKWNAARIVKAIKEGSDPNESNPKHEEPQQPELDPNDPAVQSLDPAPSRAIPRSATVEEVPDADLRKGAAGVILPQSPISAGPSPVSEGGFKLPGVPTDLSDPVPSGHFDSASPYPPPSHHQDNFQATPDLPAPPKGWTPSQPSHQTSPPPSAWSQHPVSPPPGAGFASQPTAPPTIPPTFATNSRSTAAVASPPISPPTNFHNVNTAPTTYTATPAAPRVAAAVNYASAQPGSATVDEAAMVSAQKHARWAISALNFEDVPTAVRELREALELLGAM</sequence>
<dbReference type="InterPro" id="IPR044538">
    <property type="entry name" value="Vta1-like"/>
</dbReference>
<protein>
    <submittedName>
        <fullName evidence="12">DUF605-domain-containing protein</fullName>
    </submittedName>
</protein>
<evidence type="ECO:0000256" key="9">
    <source>
        <dbReference type="SAM" id="MobiDB-lite"/>
    </source>
</evidence>
<dbReference type="AlphaFoldDB" id="A0AAN6UI20"/>
<dbReference type="GO" id="GO:0015031">
    <property type="term" value="P:protein transport"/>
    <property type="evidence" value="ECO:0007669"/>
    <property type="project" value="UniProtKB-KW"/>
</dbReference>
<keyword evidence="7" id="KW-0653">Protein transport</keyword>
<evidence type="ECO:0000313" key="12">
    <source>
        <dbReference type="EMBL" id="KAK4132031.1"/>
    </source>
</evidence>
<feature type="compositionally biased region" description="Basic and acidic residues" evidence="9">
    <location>
        <begin position="159"/>
        <end position="173"/>
    </location>
</feature>
<dbReference type="PANTHER" id="PTHR46009">
    <property type="entry name" value="VACUOLAR PROTEIN SORTING-ASSOCIATED PROTEIN VTA1 HOMOLOG"/>
    <property type="match status" value="1"/>
</dbReference>
<evidence type="ECO:0000256" key="4">
    <source>
        <dbReference type="ARBA" id="ARBA00022448"/>
    </source>
</evidence>
<dbReference type="PANTHER" id="PTHR46009:SF1">
    <property type="entry name" value="VACUOLAR PROTEIN SORTING-ASSOCIATED PROTEIN VTA1 HOMOLOG"/>
    <property type="match status" value="1"/>
</dbReference>
<comment type="caution">
    <text evidence="12">The sequence shown here is derived from an EMBL/GenBank/DDBJ whole genome shotgun (WGS) entry which is preliminary data.</text>
</comment>
<comment type="similarity">
    <text evidence="3">Belongs to the VTA1 family.</text>
</comment>
<dbReference type="InterPro" id="IPR039431">
    <property type="entry name" value="Vta1/CALS_N"/>
</dbReference>
<organism evidence="12 13">
    <name type="scientific">Trichocladium antarcticum</name>
    <dbReference type="NCBI Taxonomy" id="1450529"/>
    <lineage>
        <taxon>Eukaryota</taxon>
        <taxon>Fungi</taxon>
        <taxon>Dikarya</taxon>
        <taxon>Ascomycota</taxon>
        <taxon>Pezizomycotina</taxon>
        <taxon>Sordariomycetes</taxon>
        <taxon>Sordariomycetidae</taxon>
        <taxon>Sordariales</taxon>
        <taxon>Chaetomiaceae</taxon>
        <taxon>Trichocladium</taxon>
    </lineage>
</organism>
<dbReference type="Proteomes" id="UP001304895">
    <property type="component" value="Unassembled WGS sequence"/>
</dbReference>
<dbReference type="Pfam" id="PF18097">
    <property type="entry name" value="Vta1_C"/>
    <property type="match status" value="1"/>
</dbReference>
<evidence type="ECO:0000259" key="11">
    <source>
        <dbReference type="Pfam" id="PF18097"/>
    </source>
</evidence>
<evidence type="ECO:0000313" key="13">
    <source>
        <dbReference type="Proteomes" id="UP001304895"/>
    </source>
</evidence>
<dbReference type="Gene3D" id="1.20.5.420">
    <property type="entry name" value="Immunoglobulin FC, subunit C"/>
    <property type="match status" value="1"/>
</dbReference>
<evidence type="ECO:0000256" key="7">
    <source>
        <dbReference type="ARBA" id="ARBA00022927"/>
    </source>
</evidence>